<feature type="transmembrane region" description="Helical" evidence="5">
    <location>
        <begin position="90"/>
        <end position="105"/>
    </location>
</feature>
<dbReference type="PANTHER" id="PTHR37422">
    <property type="entry name" value="TEICHURONIC ACID BIOSYNTHESIS PROTEIN TUAE"/>
    <property type="match status" value="1"/>
</dbReference>
<name>A0ABZ0FA36_9GAMM</name>
<accession>A0ABZ0FA36</accession>
<dbReference type="Pfam" id="PF04932">
    <property type="entry name" value="Wzy_C"/>
    <property type="match status" value="1"/>
</dbReference>
<evidence type="ECO:0000259" key="6">
    <source>
        <dbReference type="Pfam" id="PF04932"/>
    </source>
</evidence>
<keyword evidence="2 5" id="KW-0812">Transmembrane</keyword>
<keyword evidence="3 5" id="KW-1133">Transmembrane helix</keyword>
<dbReference type="Proteomes" id="UP001302667">
    <property type="component" value="Chromosome"/>
</dbReference>
<feature type="transmembrane region" description="Helical" evidence="5">
    <location>
        <begin position="324"/>
        <end position="345"/>
    </location>
</feature>
<dbReference type="InterPro" id="IPR007016">
    <property type="entry name" value="O-antigen_ligase-rel_domated"/>
</dbReference>
<feature type="transmembrane region" description="Helical" evidence="5">
    <location>
        <begin position="147"/>
        <end position="166"/>
    </location>
</feature>
<keyword evidence="4 5" id="KW-0472">Membrane</keyword>
<comment type="subcellular location">
    <subcellularLocation>
        <location evidence="1">Membrane</location>
        <topology evidence="1">Multi-pass membrane protein</topology>
    </subcellularLocation>
</comment>
<keyword evidence="7" id="KW-0436">Ligase</keyword>
<evidence type="ECO:0000256" key="4">
    <source>
        <dbReference type="ARBA" id="ARBA00023136"/>
    </source>
</evidence>
<gene>
    <name evidence="7" type="ORF">RY972_21095</name>
</gene>
<dbReference type="GO" id="GO:0016874">
    <property type="term" value="F:ligase activity"/>
    <property type="evidence" value="ECO:0007669"/>
    <property type="project" value="UniProtKB-KW"/>
</dbReference>
<evidence type="ECO:0000313" key="8">
    <source>
        <dbReference type="Proteomes" id="UP001302667"/>
    </source>
</evidence>
<dbReference type="PANTHER" id="PTHR37422:SF13">
    <property type="entry name" value="LIPOPOLYSACCHARIDE BIOSYNTHESIS PROTEIN PA4999-RELATED"/>
    <property type="match status" value="1"/>
</dbReference>
<sequence>MTANISVKINELTKWCYIFTIAFTFSGLFFFENGKTLLSNFIVASIIMGGISYTLGHRDVGLRDHRILWIFMAYAAMLFVNRIIHGDQYGIVRSIFYVTLFAIFMPRNEALVKSFRIGTIVGGVGLGSISLWQVIHGISRVDGFTNAILFSQACMTMFIINFFFFLDTRKNVKLKFSLLSAMLMSLLGIYFSQSRGVWLSFIFLTMLYLLVNSFKKPLKYISIVSVLVLTTLITIQGNNVIKSRINDSIYDLNQAKSGQYDTSWGLRIVAWKSAWLAFVDHPIFGVGTEGFDETKKQQAAMGLVSPLILHPALTHSHSQYMHSLMIRGGFGTIFLFIFLICPFLLTARRDIISPVVFICVSYATCSISDVPFEHQNVLYLYIISLLMFFFINEMKKRTIS</sequence>
<evidence type="ECO:0000256" key="2">
    <source>
        <dbReference type="ARBA" id="ARBA00022692"/>
    </source>
</evidence>
<feature type="transmembrane region" description="Helical" evidence="5">
    <location>
        <begin position="197"/>
        <end position="214"/>
    </location>
</feature>
<organism evidence="7 8">
    <name type="scientific">Aeromonas allosaccharophila</name>
    <dbReference type="NCBI Taxonomy" id="656"/>
    <lineage>
        <taxon>Bacteria</taxon>
        <taxon>Pseudomonadati</taxon>
        <taxon>Pseudomonadota</taxon>
        <taxon>Gammaproteobacteria</taxon>
        <taxon>Aeromonadales</taxon>
        <taxon>Aeromonadaceae</taxon>
        <taxon>Aeromonas</taxon>
    </lineage>
</organism>
<reference evidence="7 8" key="1">
    <citation type="submission" date="2023-10" db="EMBL/GenBank/DDBJ databases">
        <title>Genome analysis of psychrotrophic aerobic bacterium Aeromonas allosaccharophila BIM B-1809 isolated from infected fish.</title>
        <authorList>
            <person name="Leanovich S.I."/>
            <person name="Sidarenka A.V."/>
            <person name="Akhremchuk A.E."/>
            <person name="Sikolenko M.A."/>
            <person name="Valentovich L.N."/>
        </authorList>
    </citation>
    <scope>NUCLEOTIDE SEQUENCE [LARGE SCALE GENOMIC DNA]</scope>
    <source>
        <strain evidence="7 8">BIM B-1809</strain>
    </source>
</reference>
<keyword evidence="8" id="KW-1185">Reference proteome</keyword>
<feature type="domain" description="O-antigen ligase-related" evidence="6">
    <location>
        <begin position="181"/>
        <end position="336"/>
    </location>
</feature>
<evidence type="ECO:0000256" key="3">
    <source>
        <dbReference type="ARBA" id="ARBA00022989"/>
    </source>
</evidence>
<feature type="transmembrane region" description="Helical" evidence="5">
    <location>
        <begin position="352"/>
        <end position="372"/>
    </location>
</feature>
<evidence type="ECO:0000313" key="7">
    <source>
        <dbReference type="EMBL" id="WOE66447.1"/>
    </source>
</evidence>
<feature type="transmembrane region" description="Helical" evidence="5">
    <location>
        <begin position="67"/>
        <end position="84"/>
    </location>
</feature>
<dbReference type="EMBL" id="CP136584">
    <property type="protein sequence ID" value="WOE66447.1"/>
    <property type="molecule type" value="Genomic_DNA"/>
</dbReference>
<proteinExistence type="predicted"/>
<feature type="transmembrane region" description="Helical" evidence="5">
    <location>
        <begin position="173"/>
        <end position="191"/>
    </location>
</feature>
<evidence type="ECO:0000256" key="5">
    <source>
        <dbReference type="SAM" id="Phobius"/>
    </source>
</evidence>
<feature type="transmembrane region" description="Helical" evidence="5">
    <location>
        <begin position="12"/>
        <end position="31"/>
    </location>
</feature>
<dbReference type="InterPro" id="IPR051533">
    <property type="entry name" value="WaaL-like"/>
</dbReference>
<evidence type="ECO:0000256" key="1">
    <source>
        <dbReference type="ARBA" id="ARBA00004141"/>
    </source>
</evidence>
<protein>
    <submittedName>
        <fullName evidence="7">O-antigen ligase family protein</fullName>
    </submittedName>
</protein>
<feature type="transmembrane region" description="Helical" evidence="5">
    <location>
        <begin position="37"/>
        <end position="55"/>
    </location>
</feature>
<feature type="transmembrane region" description="Helical" evidence="5">
    <location>
        <begin position="378"/>
        <end position="394"/>
    </location>
</feature>
<feature type="transmembrane region" description="Helical" evidence="5">
    <location>
        <begin position="117"/>
        <end position="135"/>
    </location>
</feature>
<feature type="transmembrane region" description="Helical" evidence="5">
    <location>
        <begin position="221"/>
        <end position="241"/>
    </location>
</feature>
<dbReference type="RefSeq" id="WP_317103051.1">
    <property type="nucleotide sequence ID" value="NZ_CP136584.1"/>
</dbReference>